<dbReference type="HOGENOM" id="CLU_3387985_0_0_9"/>
<organism evidence="1 2">
    <name type="scientific">Bacillus cereus (strain Q1)</name>
    <dbReference type="NCBI Taxonomy" id="361100"/>
    <lineage>
        <taxon>Bacteria</taxon>
        <taxon>Bacillati</taxon>
        <taxon>Bacillota</taxon>
        <taxon>Bacilli</taxon>
        <taxon>Bacillales</taxon>
        <taxon>Bacillaceae</taxon>
        <taxon>Bacillus</taxon>
        <taxon>Bacillus cereus group</taxon>
    </lineage>
</organism>
<proteinExistence type="predicted"/>
<dbReference type="Proteomes" id="UP000000441">
    <property type="component" value="Chromosome"/>
</dbReference>
<gene>
    <name evidence="1" type="ordered locus">BCQ_1086</name>
</gene>
<evidence type="ECO:0000313" key="1">
    <source>
        <dbReference type="EMBL" id="ACM11516.1"/>
    </source>
</evidence>
<dbReference type="EMBL" id="CP000227">
    <property type="protein sequence ID" value="ACM11516.1"/>
    <property type="molecule type" value="Genomic_DNA"/>
</dbReference>
<dbReference type="AlphaFoldDB" id="B9ISF4"/>
<dbReference type="KEGG" id="bcq:BCQ_1086"/>
<name>B9ISF4_BACCQ</name>
<accession>B9ISF4</accession>
<reference evidence="1 2" key="1">
    <citation type="journal article" date="2009" name="J. Bacteriol.">
        <title>Complete genome sequence of the extremophilic Bacillus cereus strain Q1 with industrial applications.</title>
        <authorList>
            <person name="Xiong Z."/>
            <person name="Jiang Y."/>
            <person name="Qi D."/>
            <person name="Lu H."/>
            <person name="Yang F."/>
            <person name="Yang J."/>
            <person name="Chen L."/>
            <person name="Sun L."/>
            <person name="Xu X."/>
            <person name="Xue Y."/>
            <person name="Zhu Y."/>
            <person name="Jin Q."/>
        </authorList>
    </citation>
    <scope>NUCLEOTIDE SEQUENCE [LARGE SCALE GENOMIC DNA]</scope>
    <source>
        <strain evidence="1 2">Q1</strain>
    </source>
</reference>
<sequence>MKVLWTLDLLFVVKYGKERIVICETSEVYTCG</sequence>
<evidence type="ECO:0000313" key="2">
    <source>
        <dbReference type="Proteomes" id="UP000000441"/>
    </source>
</evidence>
<protein>
    <submittedName>
        <fullName evidence="1">Uncharacterized protein</fullName>
    </submittedName>
</protein>